<dbReference type="Proteomes" id="UP001642540">
    <property type="component" value="Unassembled WGS sequence"/>
</dbReference>
<dbReference type="EMBL" id="CAXLJM020000040">
    <property type="protein sequence ID" value="CAL8108974.1"/>
    <property type="molecule type" value="Genomic_DNA"/>
</dbReference>
<reference evidence="3 4" key="1">
    <citation type="submission" date="2024-08" db="EMBL/GenBank/DDBJ databases">
        <authorList>
            <person name="Cucini C."/>
            <person name="Frati F."/>
        </authorList>
    </citation>
    <scope>NUCLEOTIDE SEQUENCE [LARGE SCALE GENOMIC DNA]</scope>
</reference>
<keyword evidence="4" id="KW-1185">Reference proteome</keyword>
<evidence type="ECO:0000256" key="2">
    <source>
        <dbReference type="SAM" id="SignalP"/>
    </source>
</evidence>
<feature type="signal peptide" evidence="2">
    <location>
        <begin position="1"/>
        <end position="26"/>
    </location>
</feature>
<feature type="compositionally biased region" description="Low complexity" evidence="1">
    <location>
        <begin position="75"/>
        <end position="94"/>
    </location>
</feature>
<feature type="compositionally biased region" description="Polar residues" evidence="1">
    <location>
        <begin position="54"/>
        <end position="71"/>
    </location>
</feature>
<name>A0ABP1QMX1_9HEXA</name>
<gene>
    <name evidence="3" type="ORF">ODALV1_LOCUS13155</name>
</gene>
<sequence length="94" mass="9578">MKAVYSFFVIVLVIMTCNKTQPTVQASPVDTGSVSAAADDKPVAHILPVIPESPQQTPQILPVSGQSSNNPAVLVASTTNDDSSVSSSAAASGH</sequence>
<comment type="caution">
    <text evidence="3">The sequence shown here is derived from an EMBL/GenBank/DDBJ whole genome shotgun (WGS) entry which is preliminary data.</text>
</comment>
<feature type="chain" id="PRO_5045713493" evidence="2">
    <location>
        <begin position="27"/>
        <end position="94"/>
    </location>
</feature>
<evidence type="ECO:0000313" key="4">
    <source>
        <dbReference type="Proteomes" id="UP001642540"/>
    </source>
</evidence>
<evidence type="ECO:0000313" key="3">
    <source>
        <dbReference type="EMBL" id="CAL8108974.1"/>
    </source>
</evidence>
<feature type="region of interest" description="Disordered" evidence="1">
    <location>
        <begin position="54"/>
        <end position="94"/>
    </location>
</feature>
<organism evidence="3 4">
    <name type="scientific">Orchesella dallaii</name>
    <dbReference type="NCBI Taxonomy" id="48710"/>
    <lineage>
        <taxon>Eukaryota</taxon>
        <taxon>Metazoa</taxon>
        <taxon>Ecdysozoa</taxon>
        <taxon>Arthropoda</taxon>
        <taxon>Hexapoda</taxon>
        <taxon>Collembola</taxon>
        <taxon>Entomobryomorpha</taxon>
        <taxon>Entomobryoidea</taxon>
        <taxon>Orchesellidae</taxon>
        <taxon>Orchesellinae</taxon>
        <taxon>Orchesella</taxon>
    </lineage>
</organism>
<keyword evidence="2" id="KW-0732">Signal</keyword>
<protein>
    <submittedName>
        <fullName evidence="3">Uncharacterized protein</fullName>
    </submittedName>
</protein>
<evidence type="ECO:0000256" key="1">
    <source>
        <dbReference type="SAM" id="MobiDB-lite"/>
    </source>
</evidence>
<accession>A0ABP1QMX1</accession>
<proteinExistence type="predicted"/>